<proteinExistence type="predicted"/>
<dbReference type="InterPro" id="IPR019051">
    <property type="entry name" value="Trp_biosyn_TM_oprn/chp"/>
</dbReference>
<dbReference type="NCBIfam" id="TIGR02234">
    <property type="entry name" value="trp_oprn_chp"/>
    <property type="match status" value="1"/>
</dbReference>
<organism evidence="2 3">
    <name type="scientific">Corynebacterium timonense</name>
    <dbReference type="NCBI Taxonomy" id="441500"/>
    <lineage>
        <taxon>Bacteria</taxon>
        <taxon>Bacillati</taxon>
        <taxon>Actinomycetota</taxon>
        <taxon>Actinomycetes</taxon>
        <taxon>Mycobacteriales</taxon>
        <taxon>Corynebacteriaceae</taxon>
        <taxon>Corynebacterium</taxon>
    </lineage>
</organism>
<feature type="transmembrane region" description="Helical" evidence="1">
    <location>
        <begin position="149"/>
        <end position="167"/>
    </location>
</feature>
<reference evidence="2 3" key="1">
    <citation type="submission" date="2016-10" db="EMBL/GenBank/DDBJ databases">
        <authorList>
            <person name="de Groot N.N."/>
        </authorList>
    </citation>
    <scope>NUCLEOTIDE SEQUENCE [LARGE SCALE GENOMIC DNA]</scope>
    <source>
        <strain evidence="2 3">DSM 45434</strain>
    </source>
</reference>
<feature type="transmembrane region" description="Helical" evidence="1">
    <location>
        <begin position="85"/>
        <end position="106"/>
    </location>
</feature>
<evidence type="ECO:0000256" key="1">
    <source>
        <dbReference type="SAM" id="Phobius"/>
    </source>
</evidence>
<keyword evidence="1" id="KW-0472">Membrane</keyword>
<keyword evidence="1" id="KW-0812">Transmembrane</keyword>
<feature type="transmembrane region" description="Helical" evidence="1">
    <location>
        <begin position="12"/>
        <end position="35"/>
    </location>
</feature>
<gene>
    <name evidence="2" type="ORF">SAMN04488539_0606</name>
</gene>
<dbReference type="STRING" id="1203190.GCA_000312345_00170"/>
<accession>A0A1H1MTE2</accession>
<dbReference type="Pfam" id="PF09534">
    <property type="entry name" value="Trp_oprn_chp"/>
    <property type="match status" value="1"/>
</dbReference>
<keyword evidence="1" id="KW-1133">Transmembrane helix</keyword>
<dbReference type="eggNOG" id="ENOG5033A40">
    <property type="taxonomic scope" value="Bacteria"/>
</dbReference>
<dbReference type="Proteomes" id="UP000182237">
    <property type="component" value="Chromosome I"/>
</dbReference>
<sequence>MTNAHTRSDKRLSRAGAALLAVGGLLVVGFTRLSWMTVTYFDDRAGGGEADISGAAWSAEASAVSLLLFVSAIAALALRRLGRRIVGVVAAVAAAGASLAPLRLLVQGPDPERAHTILTAGYEDLQSRSDAIPSWAEITGIDVHTVSPVLMLLGCVLALVGAVIVVARPGTDTAKLNKYERETVRREKITQDLSADPDSGRVMWDALEADLDPTDLGDVQEGPGKRR</sequence>
<protein>
    <submittedName>
        <fullName evidence="2">Trp region conserved hypothetical membrane protein</fullName>
    </submittedName>
</protein>
<evidence type="ECO:0000313" key="3">
    <source>
        <dbReference type="Proteomes" id="UP000182237"/>
    </source>
</evidence>
<dbReference type="InterPro" id="IPR011746">
    <property type="entry name" value="Trp_synth-assoc_CHP"/>
</dbReference>
<feature type="transmembrane region" description="Helical" evidence="1">
    <location>
        <begin position="55"/>
        <end position="78"/>
    </location>
</feature>
<dbReference type="AlphaFoldDB" id="A0A1H1MTE2"/>
<name>A0A1H1MTE2_9CORY</name>
<dbReference type="OrthoDB" id="4372702at2"/>
<dbReference type="RefSeq" id="WP_019193040.1">
    <property type="nucleotide sequence ID" value="NZ_LT629765.1"/>
</dbReference>
<evidence type="ECO:0000313" key="2">
    <source>
        <dbReference type="EMBL" id="SDR90131.1"/>
    </source>
</evidence>
<dbReference type="EMBL" id="LT629765">
    <property type="protein sequence ID" value="SDR90131.1"/>
    <property type="molecule type" value="Genomic_DNA"/>
</dbReference>
<keyword evidence="3" id="KW-1185">Reference proteome</keyword>